<feature type="transmembrane region" description="Helical" evidence="1">
    <location>
        <begin position="52"/>
        <end position="70"/>
    </location>
</feature>
<feature type="transmembrane region" description="Helical" evidence="1">
    <location>
        <begin position="169"/>
        <end position="189"/>
    </location>
</feature>
<evidence type="ECO:0000313" key="2">
    <source>
        <dbReference type="EMBL" id="MFD0949707.1"/>
    </source>
</evidence>
<evidence type="ECO:0000256" key="1">
    <source>
        <dbReference type="SAM" id="Phobius"/>
    </source>
</evidence>
<proteinExistence type="predicted"/>
<feature type="transmembrane region" description="Helical" evidence="1">
    <location>
        <begin position="90"/>
        <end position="113"/>
    </location>
</feature>
<feature type="transmembrane region" description="Helical" evidence="1">
    <location>
        <begin position="195"/>
        <end position="215"/>
    </location>
</feature>
<feature type="transmembrane region" description="Helical" evidence="1">
    <location>
        <begin position="370"/>
        <end position="389"/>
    </location>
</feature>
<keyword evidence="1" id="KW-1133">Transmembrane helix</keyword>
<evidence type="ECO:0000313" key="3">
    <source>
        <dbReference type="Proteomes" id="UP001597044"/>
    </source>
</evidence>
<keyword evidence="1" id="KW-0472">Membrane</keyword>
<dbReference type="RefSeq" id="WP_379069636.1">
    <property type="nucleotide sequence ID" value="NZ_JBHTIT010000001.1"/>
</dbReference>
<keyword evidence="3" id="KW-1185">Reference proteome</keyword>
<dbReference type="EMBL" id="JBHTIT010000001">
    <property type="protein sequence ID" value="MFD0949707.1"/>
    <property type="molecule type" value="Genomic_DNA"/>
</dbReference>
<feature type="transmembrane region" description="Helical" evidence="1">
    <location>
        <begin position="329"/>
        <end position="350"/>
    </location>
</feature>
<gene>
    <name evidence="2" type="ORF">ACFQ0F_04775</name>
</gene>
<organism evidence="2 3">
    <name type="scientific">Paraperlucidibaca wandonensis</name>
    <dbReference type="NCBI Taxonomy" id="1268273"/>
    <lineage>
        <taxon>Bacteria</taxon>
        <taxon>Pseudomonadati</taxon>
        <taxon>Pseudomonadota</taxon>
        <taxon>Gammaproteobacteria</taxon>
        <taxon>Moraxellales</taxon>
        <taxon>Moraxellaceae</taxon>
        <taxon>Paraperlucidibaca</taxon>
    </lineage>
</organism>
<evidence type="ECO:0008006" key="4">
    <source>
        <dbReference type="Google" id="ProtNLM"/>
    </source>
</evidence>
<feature type="transmembrane region" description="Helical" evidence="1">
    <location>
        <begin position="125"/>
        <end position="148"/>
    </location>
</feature>
<comment type="caution">
    <text evidence="2">The sequence shown here is derived from an EMBL/GenBank/DDBJ whole genome shotgun (WGS) entry which is preliminary data.</text>
</comment>
<protein>
    <recommendedName>
        <fullName evidence="4">Fenitrothion hydrolase FedB</fullName>
    </recommendedName>
</protein>
<feature type="transmembrane region" description="Helical" evidence="1">
    <location>
        <begin position="464"/>
        <end position="482"/>
    </location>
</feature>
<sequence length="489" mass="55319">MPNAFSMPRQHIMAWQSALFGTLLSVTLLWPSAAHAHSFARSYNIPVPFWLYAWTGMAALLLSFLVLGWAMTSSAAAHQKSHLWRSNKPWFFRLLSLLALALLLLSIATGLWGNTDAYRNLNMTLFWIGIVLILPYATIFIGNVYAELNPWRSLVSQASQGRWRYPSSWGYWPALLAYMAFIWIELFAGFGPKQLSLAILVYSLFTLSGIWAFGLRDWLRYGDVFAVMLRLISQLAPIHYRAASTEFPNGAWQWRWPLSGIAEKPATHSSEVMFILFMLSSTAFDGLHATRWWSELYWIDGFALLSPWLGSNIVTAYPALKAGLVVFETLALLLSPLLYFALYVLCLWLAKRLLKSSVSLRELTYRFAYALIPIAVVYHASHYFTLVITQGSQLPRLTSDPFGWGWNIFGTASANPWIILPDMNWVWHSQVALILLGHIAGVYAAHQEALRCFATSRQAMLSQLPMLMFMMALTVFGLWILAQPLSPAA</sequence>
<feature type="transmembrane region" description="Helical" evidence="1">
    <location>
        <begin position="425"/>
        <end position="444"/>
    </location>
</feature>
<reference evidence="3" key="1">
    <citation type="journal article" date="2019" name="Int. J. Syst. Evol. Microbiol.">
        <title>The Global Catalogue of Microorganisms (GCM) 10K type strain sequencing project: providing services to taxonomists for standard genome sequencing and annotation.</title>
        <authorList>
            <consortium name="The Broad Institute Genomics Platform"/>
            <consortium name="The Broad Institute Genome Sequencing Center for Infectious Disease"/>
            <person name="Wu L."/>
            <person name="Ma J."/>
        </authorList>
    </citation>
    <scope>NUCLEOTIDE SEQUENCE [LARGE SCALE GENOMIC DNA]</scope>
    <source>
        <strain evidence="3">CCUG 63419</strain>
    </source>
</reference>
<feature type="transmembrane region" description="Helical" evidence="1">
    <location>
        <begin position="296"/>
        <end position="317"/>
    </location>
</feature>
<name>A0ABW3HEP5_9GAMM</name>
<dbReference type="Proteomes" id="UP001597044">
    <property type="component" value="Unassembled WGS sequence"/>
</dbReference>
<keyword evidence="1" id="KW-0812">Transmembrane</keyword>
<accession>A0ABW3HEP5</accession>